<evidence type="ECO:0000313" key="1">
    <source>
        <dbReference type="EMBL" id="KAJ8680781.1"/>
    </source>
</evidence>
<dbReference type="Proteomes" id="UP001239111">
    <property type="component" value="Chromosome 2"/>
</dbReference>
<accession>A0ACC2PBF6</accession>
<name>A0ACC2PBF6_9HYME</name>
<protein>
    <submittedName>
        <fullName evidence="1">Uncharacterized protein</fullName>
    </submittedName>
</protein>
<evidence type="ECO:0000313" key="2">
    <source>
        <dbReference type="Proteomes" id="UP001239111"/>
    </source>
</evidence>
<proteinExistence type="predicted"/>
<reference evidence="1" key="1">
    <citation type="submission" date="2023-04" db="EMBL/GenBank/DDBJ databases">
        <title>A chromosome-level genome assembly of the parasitoid wasp Eretmocerus hayati.</title>
        <authorList>
            <person name="Zhong Y."/>
            <person name="Liu S."/>
            <person name="Liu Y."/>
        </authorList>
    </citation>
    <scope>NUCLEOTIDE SEQUENCE</scope>
    <source>
        <strain evidence="1">ZJU_SS_LIU_2023</strain>
    </source>
</reference>
<keyword evidence="2" id="KW-1185">Reference proteome</keyword>
<gene>
    <name evidence="1" type="ORF">QAD02_016568</name>
</gene>
<organism evidence="1 2">
    <name type="scientific">Eretmocerus hayati</name>
    <dbReference type="NCBI Taxonomy" id="131215"/>
    <lineage>
        <taxon>Eukaryota</taxon>
        <taxon>Metazoa</taxon>
        <taxon>Ecdysozoa</taxon>
        <taxon>Arthropoda</taxon>
        <taxon>Hexapoda</taxon>
        <taxon>Insecta</taxon>
        <taxon>Pterygota</taxon>
        <taxon>Neoptera</taxon>
        <taxon>Endopterygota</taxon>
        <taxon>Hymenoptera</taxon>
        <taxon>Apocrita</taxon>
        <taxon>Proctotrupomorpha</taxon>
        <taxon>Chalcidoidea</taxon>
        <taxon>Aphelinidae</taxon>
        <taxon>Aphelininae</taxon>
        <taxon>Eretmocerus</taxon>
    </lineage>
</organism>
<comment type="caution">
    <text evidence="1">The sequence shown here is derived from an EMBL/GenBank/DDBJ whole genome shotgun (WGS) entry which is preliminary data.</text>
</comment>
<dbReference type="EMBL" id="CM056742">
    <property type="protein sequence ID" value="KAJ8680781.1"/>
    <property type="molecule type" value="Genomic_DNA"/>
</dbReference>
<sequence length="147" mass="17478">MEEFMRQNGRSKVKALFKEYSEEIGKMVENKEMTYKSQNGQKREDDKKYKMQGMIGYFPKNGEDHEQETSAEGFRCIHRARIDQEKMKNTIHFEENGERREERRIDSGHWYWKDYDGRNGLEVVRGKGGTDKGEQRQGHGMDMKNES</sequence>